<protein>
    <submittedName>
        <fullName evidence="1">Uncharacterized protein</fullName>
    </submittedName>
</protein>
<comment type="caution">
    <text evidence="1">The sequence shown here is derived from an EMBL/GenBank/DDBJ whole genome shotgun (WGS) entry which is preliminary data.</text>
</comment>
<evidence type="ECO:0000313" key="1">
    <source>
        <dbReference type="EMBL" id="PCI76095.1"/>
    </source>
</evidence>
<organism evidence="1 2">
    <name type="scientific">SAR86 cluster bacterium</name>
    <dbReference type="NCBI Taxonomy" id="2030880"/>
    <lineage>
        <taxon>Bacteria</taxon>
        <taxon>Pseudomonadati</taxon>
        <taxon>Pseudomonadota</taxon>
        <taxon>Gammaproteobacteria</taxon>
        <taxon>SAR86 cluster</taxon>
    </lineage>
</organism>
<reference evidence="2" key="1">
    <citation type="submission" date="2017-08" db="EMBL/GenBank/DDBJ databases">
        <title>A dynamic microbial community with high functional redundancy inhabits the cold, oxic subseafloor aquifer.</title>
        <authorList>
            <person name="Tully B.J."/>
            <person name="Wheat C.G."/>
            <person name="Glazer B.T."/>
            <person name="Huber J.A."/>
        </authorList>
    </citation>
    <scope>NUCLEOTIDE SEQUENCE [LARGE SCALE GENOMIC DNA]</scope>
</reference>
<sequence length="79" mass="9221">MRYLSFPRARPQAKHDETLPKQSVKVAHFCSMKISQEVREYATKMELEDVDKRCSGLCNHCPLRAQQSEIVMDDFFSIN</sequence>
<gene>
    <name evidence="1" type="ORF">COB20_11410</name>
</gene>
<proteinExistence type="predicted"/>
<evidence type="ECO:0000313" key="2">
    <source>
        <dbReference type="Proteomes" id="UP000218767"/>
    </source>
</evidence>
<dbReference type="EMBL" id="NVUL01000062">
    <property type="protein sequence ID" value="PCI76095.1"/>
    <property type="molecule type" value="Genomic_DNA"/>
</dbReference>
<dbReference type="AlphaFoldDB" id="A0A2A4X214"/>
<dbReference type="Proteomes" id="UP000218767">
    <property type="component" value="Unassembled WGS sequence"/>
</dbReference>
<name>A0A2A4X214_9GAMM</name>
<accession>A0A2A4X214</accession>